<keyword evidence="5" id="KW-1185">Reference proteome</keyword>
<feature type="region of interest" description="Disordered" evidence="2">
    <location>
        <begin position="300"/>
        <end position="375"/>
    </location>
</feature>
<keyword evidence="1" id="KW-0479">Metal-binding</keyword>
<dbReference type="InterPro" id="IPR001878">
    <property type="entry name" value="Znf_CCHC"/>
</dbReference>
<dbReference type="PROSITE" id="PS50158">
    <property type="entry name" value="ZF_CCHC"/>
    <property type="match status" value="1"/>
</dbReference>
<dbReference type="GO" id="GO:0003676">
    <property type="term" value="F:nucleic acid binding"/>
    <property type="evidence" value="ECO:0007669"/>
    <property type="project" value="InterPro"/>
</dbReference>
<evidence type="ECO:0000313" key="5">
    <source>
        <dbReference type="Proteomes" id="UP001180020"/>
    </source>
</evidence>
<feature type="compositionally biased region" description="Polar residues" evidence="2">
    <location>
        <begin position="300"/>
        <end position="328"/>
    </location>
</feature>
<reference evidence="4" key="1">
    <citation type="journal article" date="2023" name="Nat. Commun.">
        <title>Diploid and tetraploid genomes of Acorus and the evolution of monocots.</title>
        <authorList>
            <person name="Ma L."/>
            <person name="Liu K.W."/>
            <person name="Li Z."/>
            <person name="Hsiao Y.Y."/>
            <person name="Qi Y."/>
            <person name="Fu T."/>
            <person name="Tang G.D."/>
            <person name="Zhang D."/>
            <person name="Sun W.H."/>
            <person name="Liu D.K."/>
            <person name="Li Y."/>
            <person name="Chen G.Z."/>
            <person name="Liu X.D."/>
            <person name="Liao X.Y."/>
            <person name="Jiang Y.T."/>
            <person name="Yu X."/>
            <person name="Hao Y."/>
            <person name="Huang J."/>
            <person name="Zhao X.W."/>
            <person name="Ke S."/>
            <person name="Chen Y.Y."/>
            <person name="Wu W.L."/>
            <person name="Hsu J.L."/>
            <person name="Lin Y.F."/>
            <person name="Huang M.D."/>
            <person name="Li C.Y."/>
            <person name="Huang L."/>
            <person name="Wang Z.W."/>
            <person name="Zhao X."/>
            <person name="Zhong W.Y."/>
            <person name="Peng D.H."/>
            <person name="Ahmad S."/>
            <person name="Lan S."/>
            <person name="Zhang J.S."/>
            <person name="Tsai W.C."/>
            <person name="Van de Peer Y."/>
            <person name="Liu Z.J."/>
        </authorList>
    </citation>
    <scope>NUCLEOTIDE SEQUENCE</scope>
    <source>
        <strain evidence="4">CP</strain>
    </source>
</reference>
<feature type="region of interest" description="Disordered" evidence="2">
    <location>
        <begin position="501"/>
        <end position="534"/>
    </location>
</feature>
<name>A0AAV9CKB3_ACOCL</name>
<proteinExistence type="predicted"/>
<evidence type="ECO:0000256" key="2">
    <source>
        <dbReference type="SAM" id="MobiDB-lite"/>
    </source>
</evidence>
<feature type="compositionally biased region" description="Low complexity" evidence="2">
    <location>
        <begin position="512"/>
        <end position="523"/>
    </location>
</feature>
<dbReference type="AlphaFoldDB" id="A0AAV9CKB3"/>
<dbReference type="Proteomes" id="UP001180020">
    <property type="component" value="Unassembled WGS sequence"/>
</dbReference>
<evidence type="ECO:0000259" key="3">
    <source>
        <dbReference type="PROSITE" id="PS50158"/>
    </source>
</evidence>
<protein>
    <recommendedName>
        <fullName evidence="3">CCHC-type domain-containing protein</fullName>
    </recommendedName>
</protein>
<keyword evidence="1" id="KW-0863">Zinc-finger</keyword>
<feature type="compositionally biased region" description="Polar residues" evidence="2">
    <location>
        <begin position="360"/>
        <end position="375"/>
    </location>
</feature>
<dbReference type="EMBL" id="JAUJYO010000018">
    <property type="protein sequence ID" value="KAK1289242.1"/>
    <property type="molecule type" value="Genomic_DNA"/>
</dbReference>
<reference evidence="4" key="2">
    <citation type="submission" date="2023-06" db="EMBL/GenBank/DDBJ databases">
        <authorList>
            <person name="Ma L."/>
            <person name="Liu K.-W."/>
            <person name="Li Z."/>
            <person name="Hsiao Y.-Y."/>
            <person name="Qi Y."/>
            <person name="Fu T."/>
            <person name="Tang G."/>
            <person name="Zhang D."/>
            <person name="Sun W.-H."/>
            <person name="Liu D.-K."/>
            <person name="Li Y."/>
            <person name="Chen G.-Z."/>
            <person name="Liu X.-D."/>
            <person name="Liao X.-Y."/>
            <person name="Jiang Y.-T."/>
            <person name="Yu X."/>
            <person name="Hao Y."/>
            <person name="Huang J."/>
            <person name="Zhao X.-W."/>
            <person name="Ke S."/>
            <person name="Chen Y.-Y."/>
            <person name="Wu W.-L."/>
            <person name="Hsu J.-L."/>
            <person name="Lin Y.-F."/>
            <person name="Huang M.-D."/>
            <person name="Li C.-Y."/>
            <person name="Huang L."/>
            <person name="Wang Z.-W."/>
            <person name="Zhao X."/>
            <person name="Zhong W.-Y."/>
            <person name="Peng D.-H."/>
            <person name="Ahmad S."/>
            <person name="Lan S."/>
            <person name="Zhang J.-S."/>
            <person name="Tsai W.-C."/>
            <person name="Van De Peer Y."/>
            <person name="Liu Z.-J."/>
        </authorList>
    </citation>
    <scope>NUCLEOTIDE SEQUENCE</scope>
    <source>
        <strain evidence="4">CP</strain>
        <tissue evidence="4">Leaves</tissue>
    </source>
</reference>
<gene>
    <name evidence="4" type="ORF">QJS10_CPB18g00700</name>
</gene>
<comment type="caution">
    <text evidence="4">The sequence shown here is derived from an EMBL/GenBank/DDBJ whole genome shotgun (WGS) entry which is preliminary data.</text>
</comment>
<dbReference type="GO" id="GO:0008270">
    <property type="term" value="F:zinc ion binding"/>
    <property type="evidence" value="ECO:0007669"/>
    <property type="project" value="UniProtKB-KW"/>
</dbReference>
<evidence type="ECO:0000256" key="1">
    <source>
        <dbReference type="PROSITE-ProRule" id="PRU00047"/>
    </source>
</evidence>
<keyword evidence="1" id="KW-0862">Zinc</keyword>
<organism evidence="4 5">
    <name type="scientific">Acorus calamus</name>
    <name type="common">Sweet flag</name>
    <dbReference type="NCBI Taxonomy" id="4465"/>
    <lineage>
        <taxon>Eukaryota</taxon>
        <taxon>Viridiplantae</taxon>
        <taxon>Streptophyta</taxon>
        <taxon>Embryophyta</taxon>
        <taxon>Tracheophyta</taxon>
        <taxon>Spermatophyta</taxon>
        <taxon>Magnoliopsida</taxon>
        <taxon>Liliopsida</taxon>
        <taxon>Acoraceae</taxon>
        <taxon>Acorus</taxon>
    </lineage>
</organism>
<evidence type="ECO:0000313" key="4">
    <source>
        <dbReference type="EMBL" id="KAK1289242.1"/>
    </source>
</evidence>
<accession>A0AAV9CKB3</accession>
<feature type="domain" description="CCHC-type" evidence="3">
    <location>
        <begin position="30"/>
        <end position="44"/>
    </location>
</feature>
<sequence length="566" mass="61559">MKRGHEGQARRCFRCLGLRHSASVSREPPRCWRCGGFGHRRSGCLSRVKSKTAMPPLRMTQRPLTPMPPAPRVSVGWSKEVQDRVHNLRLCVLASWSGRETITCEDLVCIMGQKWGNFDLGNAGWLCRNRAIIRLPTASARDIVLEERLLETKGGTIHFSSCDAAMGRGRGLTRRISLFGIPLAWRTEEVIRRIVEPLGLLQNMFEDADGAVDFPPLSVSIWSNTTTQFPDSIEVSFGGWQNTVTVKEETIPRRVRLRRRSWEAARLVAAPPSGVRLEAPFDNGDGPLYSHPPIADVLAVSSNQSPKGNGTSVPRPTETPEPSIQNCLTKAPTPTDKGDDCSMDTDLTNFGANIGAPNQPDGTSTSKNGSDIFSLGSTPSIHGSLGQGSWANQLGEDGVERWVWFPTSNEGLSDRTLPDPFISPDPSANTHFVDMFGRRTLRSIVVSLTTSSQDSCGLSMGSNMTPLGLLLEGEACSSTLPRGQPFPQELQNVAEEVSRLGSSATALGTPDPNNLSLSLSSPPHSQGKFAGANARAKAEKIGLRFPRRKDSHRFMAFLRRGSGPSA</sequence>